<organism evidence="1 2">
    <name type="scientific">Malus domestica</name>
    <name type="common">Apple</name>
    <name type="synonym">Pyrus malus</name>
    <dbReference type="NCBI Taxonomy" id="3750"/>
    <lineage>
        <taxon>Eukaryota</taxon>
        <taxon>Viridiplantae</taxon>
        <taxon>Streptophyta</taxon>
        <taxon>Embryophyta</taxon>
        <taxon>Tracheophyta</taxon>
        <taxon>Spermatophyta</taxon>
        <taxon>Magnoliopsida</taxon>
        <taxon>eudicotyledons</taxon>
        <taxon>Gunneridae</taxon>
        <taxon>Pentapetalae</taxon>
        <taxon>rosids</taxon>
        <taxon>fabids</taxon>
        <taxon>Rosales</taxon>
        <taxon>Rosaceae</taxon>
        <taxon>Amygdaloideae</taxon>
        <taxon>Maleae</taxon>
        <taxon>Malus</taxon>
    </lineage>
</organism>
<evidence type="ECO:0000313" key="2">
    <source>
        <dbReference type="Proteomes" id="UP000290289"/>
    </source>
</evidence>
<dbReference type="GO" id="GO:0030915">
    <property type="term" value="C:Smc5-Smc6 complex"/>
    <property type="evidence" value="ECO:0007669"/>
    <property type="project" value="InterPro"/>
</dbReference>
<comment type="caution">
    <text evidence="1">The sequence shown here is derived from an EMBL/GenBank/DDBJ whole genome shotgun (WGS) entry which is preliminary data.</text>
</comment>
<evidence type="ECO:0000313" key="1">
    <source>
        <dbReference type="EMBL" id="RXH99134.1"/>
    </source>
</evidence>
<dbReference type="STRING" id="3750.A0A498JZK1"/>
<dbReference type="EMBL" id="RDQH01000331">
    <property type="protein sequence ID" value="RXH99134.1"/>
    <property type="molecule type" value="Genomic_DNA"/>
</dbReference>
<dbReference type="Gramene" id="mRNA:MD05G0258100">
    <property type="protein sequence ID" value="mRNA:MD05G0258100"/>
    <property type="gene ID" value="MD05G0258100"/>
</dbReference>
<dbReference type="KEGG" id="mdm:103434852"/>
<evidence type="ECO:0008006" key="3">
    <source>
        <dbReference type="Google" id="ProtNLM"/>
    </source>
</evidence>
<dbReference type="GO" id="GO:0006974">
    <property type="term" value="P:DNA damage response"/>
    <property type="evidence" value="ECO:0007669"/>
    <property type="project" value="InterPro"/>
</dbReference>
<dbReference type="AlphaFoldDB" id="A0A498JZK1"/>
<accession>A0A498JZK1</accession>
<dbReference type="Proteomes" id="UP000290289">
    <property type="component" value="Chromosome 5"/>
</dbReference>
<dbReference type="PANTHER" id="PTHR37243:SF2">
    <property type="entry name" value="NEGATIVE REGULATOR OF SYSTEMIC ACQUIRED RESISTANCE SNI1"/>
    <property type="match status" value="1"/>
</dbReference>
<dbReference type="InterPro" id="IPR034561">
    <property type="entry name" value="SNI1"/>
</dbReference>
<proteinExistence type="predicted"/>
<dbReference type="GO" id="GO:0045892">
    <property type="term" value="P:negative regulation of DNA-templated transcription"/>
    <property type="evidence" value="ECO:0007669"/>
    <property type="project" value="InterPro"/>
</dbReference>
<sequence length="495" mass="54869">MEKPGSTRNVGGIEENILAILDSSEAKDNQDAYEDRITFLEAVRAASIVPKDGTPPTYAMFEAIFSILRIGKSLELTMESFRLLNELDKRFPRIYSSDVDNSTSSSSVPELIVVEEAWYPFASSENASNERGATNNSGGPVDSSGFQLLIQDLADATDEANFQASETKTLANMLLFQYLINVLEWDFLPRNRIYKETMNWVVLRESLINMLLVSRKVNQKSLTKDCLTIMCNLYQTHAGFTDDLICSKKSVAQPAEKFDAAAAIALLEIGNNTCIAMQKFLVIIMELDVSKQSADIQGSTTRADGIRSPLLEIILEELTYNKDILDPFLQVFDEPKWKLEIVVKYLWKYIAKPSIRTRRSNGPPDDDASFNGALKCFSNITSAKSTIKKIRTEVVQLLLAHGFQAHLSLPCENLLVGDTSTSDGETSSGLLVEICENIISAFKNMKAADKRMEVLSLGKEALFTAATIVSAKSQYVTGQLQIAIGESLTRTEERA</sequence>
<dbReference type="GO" id="GO:0005634">
    <property type="term" value="C:nucleus"/>
    <property type="evidence" value="ECO:0007669"/>
    <property type="project" value="InterPro"/>
</dbReference>
<dbReference type="PANTHER" id="PTHR37243">
    <property type="entry name" value="NEGATIVE REGULATOR OF SYSTEMIC ACQUIRED RESISTANCE SNI1"/>
    <property type="match status" value="1"/>
</dbReference>
<name>A0A498JZK1_MALDO</name>
<dbReference type="GO" id="GO:0000976">
    <property type="term" value="F:transcription cis-regulatory region binding"/>
    <property type="evidence" value="ECO:0007669"/>
    <property type="project" value="TreeGrafter"/>
</dbReference>
<keyword evidence="2" id="KW-1185">Reference proteome</keyword>
<gene>
    <name evidence="1" type="ORF">DVH24_011459</name>
</gene>
<protein>
    <recommendedName>
        <fullName evidence="3">Negative regulator of systemic acquired resistance SNI1</fullName>
    </recommendedName>
</protein>
<reference evidence="1 2" key="1">
    <citation type="submission" date="2018-10" db="EMBL/GenBank/DDBJ databases">
        <title>A high-quality apple genome assembly.</title>
        <authorList>
            <person name="Hu J."/>
        </authorList>
    </citation>
    <scope>NUCLEOTIDE SEQUENCE [LARGE SCALE GENOMIC DNA]</scope>
    <source>
        <strain evidence="2">cv. HFTH1</strain>
        <tissue evidence="1">Young leaf</tissue>
    </source>
</reference>
<dbReference type="OrthoDB" id="1885692at2759"/>
<dbReference type="GO" id="GO:0010113">
    <property type="term" value="P:negative regulation of systemic acquired resistance"/>
    <property type="evidence" value="ECO:0007669"/>
    <property type="project" value="TreeGrafter"/>
</dbReference>